<keyword evidence="1" id="KW-0812">Transmembrane</keyword>
<evidence type="ECO:0000313" key="2">
    <source>
        <dbReference type="EMBL" id="KAH0936475.1"/>
    </source>
</evidence>
<dbReference type="Proteomes" id="UP000824890">
    <property type="component" value="Unassembled WGS sequence"/>
</dbReference>
<protein>
    <submittedName>
        <fullName evidence="2">Uncharacterized protein</fullName>
    </submittedName>
</protein>
<keyword evidence="1" id="KW-1133">Transmembrane helix</keyword>
<keyword evidence="1" id="KW-0472">Membrane</keyword>
<organism evidence="2 3">
    <name type="scientific">Brassica napus</name>
    <name type="common">Rape</name>
    <dbReference type="NCBI Taxonomy" id="3708"/>
    <lineage>
        <taxon>Eukaryota</taxon>
        <taxon>Viridiplantae</taxon>
        <taxon>Streptophyta</taxon>
        <taxon>Embryophyta</taxon>
        <taxon>Tracheophyta</taxon>
        <taxon>Spermatophyta</taxon>
        <taxon>Magnoliopsida</taxon>
        <taxon>eudicotyledons</taxon>
        <taxon>Gunneridae</taxon>
        <taxon>Pentapetalae</taxon>
        <taxon>rosids</taxon>
        <taxon>malvids</taxon>
        <taxon>Brassicales</taxon>
        <taxon>Brassicaceae</taxon>
        <taxon>Brassiceae</taxon>
        <taxon>Brassica</taxon>
    </lineage>
</organism>
<feature type="transmembrane region" description="Helical" evidence="1">
    <location>
        <begin position="115"/>
        <end position="134"/>
    </location>
</feature>
<evidence type="ECO:0000313" key="3">
    <source>
        <dbReference type="Proteomes" id="UP000824890"/>
    </source>
</evidence>
<evidence type="ECO:0000256" key="1">
    <source>
        <dbReference type="SAM" id="Phobius"/>
    </source>
</evidence>
<comment type="caution">
    <text evidence="2">The sequence shown here is derived from an EMBL/GenBank/DDBJ whole genome shotgun (WGS) entry which is preliminary data.</text>
</comment>
<feature type="transmembrane region" description="Helical" evidence="1">
    <location>
        <begin position="76"/>
        <end position="94"/>
    </location>
</feature>
<keyword evidence="3" id="KW-1185">Reference proteome</keyword>
<dbReference type="EMBL" id="JAGKQM010000003">
    <property type="protein sequence ID" value="KAH0936475.1"/>
    <property type="molecule type" value="Genomic_DNA"/>
</dbReference>
<reference evidence="2 3" key="1">
    <citation type="submission" date="2021-05" db="EMBL/GenBank/DDBJ databases">
        <title>Genome Assembly of Synthetic Allotetraploid Brassica napus Reveals Homoeologous Exchanges between Subgenomes.</title>
        <authorList>
            <person name="Davis J.T."/>
        </authorList>
    </citation>
    <scope>NUCLEOTIDE SEQUENCE [LARGE SCALE GENOMIC DNA]</scope>
    <source>
        <strain evidence="3">cv. Da-Ae</strain>
        <tissue evidence="2">Seedling</tissue>
    </source>
</reference>
<accession>A0ABQ8E725</accession>
<sequence length="172" mass="19446">KLPILNLGLWGSITNRVFVPPVNFQSSSSSESRHFDRSKSEMAAAVLFWRAAGKAPETRILDQCSFLFDRDLGEPGFYWFGFIMCISATAARAFKYVLQGILLSSEGEKLNSMSLMLYMFPIAVIALLPVTIVMKPNVMSVILSLARQHRYMWILLLVTKHTSRLILQVTKK</sequence>
<proteinExistence type="predicted"/>
<feature type="non-terminal residue" evidence="2">
    <location>
        <position position="1"/>
    </location>
</feature>
<gene>
    <name evidence="2" type="ORF">HID58_013592</name>
</gene>
<name>A0ABQ8E725_BRANA</name>